<comment type="similarity">
    <text evidence="1">Belongs to the LysR transcriptional regulatory family.</text>
</comment>
<dbReference type="EMBL" id="BOOC01000014">
    <property type="protein sequence ID" value="GIH40676.1"/>
    <property type="molecule type" value="Genomic_DNA"/>
</dbReference>
<dbReference type="SUPFAM" id="SSF53850">
    <property type="entry name" value="Periplasmic binding protein-like II"/>
    <property type="match status" value="1"/>
</dbReference>
<evidence type="ECO:0000259" key="5">
    <source>
        <dbReference type="PROSITE" id="PS50931"/>
    </source>
</evidence>
<dbReference type="Proteomes" id="UP000603904">
    <property type="component" value="Unassembled WGS sequence"/>
</dbReference>
<dbReference type="PRINTS" id="PR00039">
    <property type="entry name" value="HTHLYSR"/>
</dbReference>
<evidence type="ECO:0000313" key="6">
    <source>
        <dbReference type="EMBL" id="GIH40676.1"/>
    </source>
</evidence>
<evidence type="ECO:0000256" key="1">
    <source>
        <dbReference type="ARBA" id="ARBA00009437"/>
    </source>
</evidence>
<evidence type="ECO:0000256" key="2">
    <source>
        <dbReference type="ARBA" id="ARBA00023015"/>
    </source>
</evidence>
<keyword evidence="3" id="KW-0238">DNA-binding</keyword>
<feature type="domain" description="HTH lysR-type" evidence="5">
    <location>
        <begin position="1"/>
        <end position="58"/>
    </location>
</feature>
<proteinExistence type="inferred from homology"/>
<dbReference type="PROSITE" id="PS50931">
    <property type="entry name" value="HTH_LYSR"/>
    <property type="match status" value="1"/>
</dbReference>
<keyword evidence="4" id="KW-0804">Transcription</keyword>
<gene>
    <name evidence="6" type="ORF">Mco01_36760</name>
</gene>
<dbReference type="InterPro" id="IPR000847">
    <property type="entry name" value="LysR_HTH_N"/>
</dbReference>
<dbReference type="InterPro" id="IPR005119">
    <property type="entry name" value="LysR_subst-bd"/>
</dbReference>
<protein>
    <submittedName>
        <fullName evidence="6">LysR family transcriptional regulator</fullName>
    </submittedName>
</protein>
<evidence type="ECO:0000256" key="3">
    <source>
        <dbReference type="ARBA" id="ARBA00023125"/>
    </source>
</evidence>
<dbReference type="Gene3D" id="1.10.10.10">
    <property type="entry name" value="Winged helix-like DNA-binding domain superfamily/Winged helix DNA-binding domain"/>
    <property type="match status" value="1"/>
</dbReference>
<keyword evidence="2" id="KW-0805">Transcription regulation</keyword>
<name>A0ABQ4G0S9_9ACTN</name>
<dbReference type="SUPFAM" id="SSF46785">
    <property type="entry name" value="Winged helix' DNA-binding domain"/>
    <property type="match status" value="1"/>
</dbReference>
<keyword evidence="7" id="KW-1185">Reference proteome</keyword>
<comment type="caution">
    <text evidence="6">The sequence shown here is derived from an EMBL/GenBank/DDBJ whole genome shotgun (WGS) entry which is preliminary data.</text>
</comment>
<accession>A0ABQ4G0S9</accession>
<evidence type="ECO:0000313" key="7">
    <source>
        <dbReference type="Proteomes" id="UP000603904"/>
    </source>
</evidence>
<sequence>MELRQLLYFVATAEEGSFTRAAVRVHVAQPAISQQIAQLERELGDRLFDRSERRVRLTPAGEAFLPHARAALEAAGAGKDAVSSLRGELTGRLAIGAVPCPPDWLTERLADFRRRHPRVRLTLRTGDPQDLTAAVAGSVLDAAVIGLVGGRLPAGPAGQRLPAVLAAQDLEDEPLVVALAPGHRLAGASELSLRELRDEPVVTLVEGSGLRDVLESACAEAGFVPRVEAETDDLHSVADLVAHRFGVAVLPRSAARRTRRELVIAGLRDPGLRRSTALVWHRGRISLPGRAFLDLVEARETPARPG</sequence>
<evidence type="ECO:0000256" key="4">
    <source>
        <dbReference type="ARBA" id="ARBA00023163"/>
    </source>
</evidence>
<organism evidence="6 7">
    <name type="scientific">Microbispora corallina</name>
    <dbReference type="NCBI Taxonomy" id="83302"/>
    <lineage>
        <taxon>Bacteria</taxon>
        <taxon>Bacillati</taxon>
        <taxon>Actinomycetota</taxon>
        <taxon>Actinomycetes</taxon>
        <taxon>Streptosporangiales</taxon>
        <taxon>Streptosporangiaceae</taxon>
        <taxon>Microbispora</taxon>
    </lineage>
</organism>
<dbReference type="CDD" id="cd05466">
    <property type="entry name" value="PBP2_LTTR_substrate"/>
    <property type="match status" value="1"/>
</dbReference>
<reference evidence="6 7" key="1">
    <citation type="submission" date="2021-01" db="EMBL/GenBank/DDBJ databases">
        <title>Whole genome shotgun sequence of Microbispora corallina NBRC 16416.</title>
        <authorList>
            <person name="Komaki H."/>
            <person name="Tamura T."/>
        </authorList>
    </citation>
    <scope>NUCLEOTIDE SEQUENCE [LARGE SCALE GENOMIC DNA]</scope>
    <source>
        <strain evidence="6 7">NBRC 16416</strain>
    </source>
</reference>
<dbReference type="InterPro" id="IPR036388">
    <property type="entry name" value="WH-like_DNA-bd_sf"/>
</dbReference>
<dbReference type="Pfam" id="PF00126">
    <property type="entry name" value="HTH_1"/>
    <property type="match status" value="1"/>
</dbReference>
<dbReference type="Pfam" id="PF03466">
    <property type="entry name" value="LysR_substrate"/>
    <property type="match status" value="1"/>
</dbReference>
<dbReference type="Gene3D" id="3.40.190.290">
    <property type="match status" value="1"/>
</dbReference>
<dbReference type="PANTHER" id="PTHR30346:SF29">
    <property type="entry name" value="LYSR SUBSTRATE-BINDING"/>
    <property type="match status" value="1"/>
</dbReference>
<dbReference type="RefSeq" id="WP_204058040.1">
    <property type="nucleotide sequence ID" value="NZ_BAAAGP010000009.1"/>
</dbReference>
<dbReference type="InterPro" id="IPR036390">
    <property type="entry name" value="WH_DNA-bd_sf"/>
</dbReference>
<dbReference type="PANTHER" id="PTHR30346">
    <property type="entry name" value="TRANSCRIPTIONAL DUAL REGULATOR HCAR-RELATED"/>
    <property type="match status" value="1"/>
</dbReference>